<evidence type="ECO:0000313" key="2">
    <source>
        <dbReference type="Proteomes" id="UP000821853"/>
    </source>
</evidence>
<name>A0A9J6H0F5_HAELO</name>
<keyword evidence="2" id="KW-1185">Reference proteome</keyword>
<dbReference type="Proteomes" id="UP000821853">
    <property type="component" value="Chromosome 8"/>
</dbReference>
<protein>
    <submittedName>
        <fullName evidence="1">Uncharacterized protein</fullName>
    </submittedName>
</protein>
<evidence type="ECO:0000313" key="1">
    <source>
        <dbReference type="EMBL" id="KAH9380795.1"/>
    </source>
</evidence>
<gene>
    <name evidence="1" type="ORF">HPB48_020251</name>
</gene>
<organism evidence="1 2">
    <name type="scientific">Haemaphysalis longicornis</name>
    <name type="common">Bush tick</name>
    <dbReference type="NCBI Taxonomy" id="44386"/>
    <lineage>
        <taxon>Eukaryota</taxon>
        <taxon>Metazoa</taxon>
        <taxon>Ecdysozoa</taxon>
        <taxon>Arthropoda</taxon>
        <taxon>Chelicerata</taxon>
        <taxon>Arachnida</taxon>
        <taxon>Acari</taxon>
        <taxon>Parasitiformes</taxon>
        <taxon>Ixodida</taxon>
        <taxon>Ixodoidea</taxon>
        <taxon>Ixodidae</taxon>
        <taxon>Haemaphysalinae</taxon>
        <taxon>Haemaphysalis</taxon>
    </lineage>
</organism>
<dbReference type="EMBL" id="JABSTR010000010">
    <property type="protein sequence ID" value="KAH9380795.1"/>
    <property type="molecule type" value="Genomic_DNA"/>
</dbReference>
<proteinExistence type="predicted"/>
<dbReference type="VEuPathDB" id="VectorBase:HLOH_041861"/>
<comment type="caution">
    <text evidence="1">The sequence shown here is derived from an EMBL/GenBank/DDBJ whole genome shotgun (WGS) entry which is preliminary data.</text>
</comment>
<sequence>MGAKVSVEVVFANETPPALQTGERGTLRCVHILLVLSQDEGPSEALATELTLIGPLLVVNCLRLCLKATFYCAAILAQLADKGPLAGVRPLVHRDVGSGQALVA</sequence>
<dbReference type="AlphaFoldDB" id="A0A9J6H0F5"/>
<accession>A0A9J6H0F5</accession>
<reference evidence="1 2" key="1">
    <citation type="journal article" date="2020" name="Cell">
        <title>Large-Scale Comparative Analyses of Tick Genomes Elucidate Their Genetic Diversity and Vector Capacities.</title>
        <authorList>
            <consortium name="Tick Genome and Microbiome Consortium (TIGMIC)"/>
            <person name="Jia N."/>
            <person name="Wang J."/>
            <person name="Shi W."/>
            <person name="Du L."/>
            <person name="Sun Y."/>
            <person name="Zhan W."/>
            <person name="Jiang J.F."/>
            <person name="Wang Q."/>
            <person name="Zhang B."/>
            <person name="Ji P."/>
            <person name="Bell-Sakyi L."/>
            <person name="Cui X.M."/>
            <person name="Yuan T.T."/>
            <person name="Jiang B.G."/>
            <person name="Yang W.F."/>
            <person name="Lam T.T."/>
            <person name="Chang Q.C."/>
            <person name="Ding S.J."/>
            <person name="Wang X.J."/>
            <person name="Zhu J.G."/>
            <person name="Ruan X.D."/>
            <person name="Zhao L."/>
            <person name="Wei J.T."/>
            <person name="Ye R.Z."/>
            <person name="Que T.C."/>
            <person name="Du C.H."/>
            <person name="Zhou Y.H."/>
            <person name="Cheng J.X."/>
            <person name="Dai P.F."/>
            <person name="Guo W.B."/>
            <person name="Han X.H."/>
            <person name="Huang E.J."/>
            <person name="Li L.F."/>
            <person name="Wei W."/>
            <person name="Gao Y.C."/>
            <person name="Liu J.Z."/>
            <person name="Shao H.Z."/>
            <person name="Wang X."/>
            <person name="Wang C.C."/>
            <person name="Yang T.C."/>
            <person name="Huo Q.B."/>
            <person name="Li W."/>
            <person name="Chen H.Y."/>
            <person name="Chen S.E."/>
            <person name="Zhou L.G."/>
            <person name="Ni X.B."/>
            <person name="Tian J.H."/>
            <person name="Sheng Y."/>
            <person name="Liu T."/>
            <person name="Pan Y.S."/>
            <person name="Xia L.Y."/>
            <person name="Li J."/>
            <person name="Zhao F."/>
            <person name="Cao W.C."/>
        </authorList>
    </citation>
    <scope>NUCLEOTIDE SEQUENCE [LARGE SCALE GENOMIC DNA]</scope>
    <source>
        <strain evidence="1">HaeL-2018</strain>
    </source>
</reference>